<evidence type="ECO:0000313" key="3">
    <source>
        <dbReference type="Proteomes" id="UP000270471"/>
    </source>
</evidence>
<name>A0A3M0HZ52_9ACTN</name>
<dbReference type="OrthoDB" id="3538827at2"/>
<gene>
    <name evidence="2" type="ORF">CTZ28_29395</name>
</gene>
<feature type="chain" id="PRO_5039464128" description="SH3 domain-containing protein" evidence="1">
    <location>
        <begin position="26"/>
        <end position="156"/>
    </location>
</feature>
<keyword evidence="1" id="KW-0732">Signal</keyword>
<protein>
    <recommendedName>
        <fullName evidence="4">SH3 domain-containing protein</fullName>
    </recommendedName>
</protein>
<reference evidence="2 3" key="1">
    <citation type="submission" date="2017-11" db="EMBL/GenBank/DDBJ databases">
        <title>Draft genome of actinobacteria isolated from guarana (Paullinia cupana (Mart.) Ducke.</title>
        <authorList>
            <person name="Siqueira K.A."/>
            <person name="Liotti R.G."/>
            <person name="Mendes T.A.O."/>
            <person name="Soares M.A."/>
        </authorList>
    </citation>
    <scope>NUCLEOTIDE SEQUENCE [LARGE SCALE GENOMIC DNA]</scope>
    <source>
        <strain evidence="2 3">193</strain>
    </source>
</reference>
<evidence type="ECO:0000313" key="2">
    <source>
        <dbReference type="EMBL" id="RMB82561.1"/>
    </source>
</evidence>
<dbReference type="Proteomes" id="UP000270471">
    <property type="component" value="Unassembled WGS sequence"/>
</dbReference>
<evidence type="ECO:0000256" key="1">
    <source>
        <dbReference type="SAM" id="SignalP"/>
    </source>
</evidence>
<keyword evidence="3" id="KW-1185">Reference proteome</keyword>
<evidence type="ECO:0008006" key="4">
    <source>
        <dbReference type="Google" id="ProtNLM"/>
    </source>
</evidence>
<dbReference type="RefSeq" id="WP_121892780.1">
    <property type="nucleotide sequence ID" value="NZ_PENI01000022.1"/>
</dbReference>
<feature type="signal peptide" evidence="1">
    <location>
        <begin position="1"/>
        <end position="25"/>
    </location>
</feature>
<accession>A0A3M0HZ52</accession>
<proteinExistence type="predicted"/>
<sequence length="156" mass="16157">MKNRLWRCLAATATALTLGSGLSVAGSATLASAAAADCQGGRNGFVDISDDASGTVVRSVDMGAGRSVTLHYGSVAGAQRGWAKLSGTTVNGDLVWMDWTTDNGSTWLQCGPFAVDRGPGTSKTSAAKTTSTSSSYRFRACGYLKNAGQTKCTSWW</sequence>
<dbReference type="EMBL" id="PENI01000022">
    <property type="protein sequence ID" value="RMB82561.1"/>
    <property type="molecule type" value="Genomic_DNA"/>
</dbReference>
<dbReference type="AlphaFoldDB" id="A0A3M0HZ52"/>
<comment type="caution">
    <text evidence="2">The sequence shown here is derived from an EMBL/GenBank/DDBJ whole genome shotgun (WGS) entry which is preliminary data.</text>
</comment>
<organism evidence="2 3">
    <name type="scientific">Streptomyces shenzhenensis</name>
    <dbReference type="NCBI Taxonomy" id="943815"/>
    <lineage>
        <taxon>Bacteria</taxon>
        <taxon>Bacillati</taxon>
        <taxon>Actinomycetota</taxon>
        <taxon>Actinomycetes</taxon>
        <taxon>Kitasatosporales</taxon>
        <taxon>Streptomycetaceae</taxon>
        <taxon>Streptomyces</taxon>
    </lineage>
</organism>